<dbReference type="Pfam" id="PF13426">
    <property type="entry name" value="PAS_9"/>
    <property type="match status" value="1"/>
</dbReference>
<dbReference type="SUPFAM" id="SSF55874">
    <property type="entry name" value="ATPase domain of HSP90 chaperone/DNA topoisomerase II/histidine kinase"/>
    <property type="match status" value="1"/>
</dbReference>
<dbReference type="GO" id="GO:1990189">
    <property type="term" value="F:protein N-terminal-serine acetyltransferase activity"/>
    <property type="evidence" value="ECO:0007669"/>
    <property type="project" value="TreeGrafter"/>
</dbReference>
<feature type="compositionally biased region" description="Basic residues" evidence="2">
    <location>
        <begin position="1258"/>
        <end position="1268"/>
    </location>
</feature>
<dbReference type="GO" id="GO:0016772">
    <property type="term" value="F:transferase activity, transferring phosphorus-containing groups"/>
    <property type="evidence" value="ECO:0007669"/>
    <property type="project" value="InterPro"/>
</dbReference>
<dbReference type="Gene3D" id="3.30.450.20">
    <property type="entry name" value="PAS domain"/>
    <property type="match status" value="1"/>
</dbReference>
<dbReference type="PROSITE" id="PS51704">
    <property type="entry name" value="GP_PDE"/>
    <property type="match status" value="1"/>
</dbReference>
<feature type="transmembrane region" description="Helical" evidence="3">
    <location>
        <begin position="1678"/>
        <end position="1697"/>
    </location>
</feature>
<feature type="region of interest" description="Disordered" evidence="2">
    <location>
        <begin position="1"/>
        <end position="38"/>
    </location>
</feature>
<dbReference type="InterPro" id="IPR001610">
    <property type="entry name" value="PAC"/>
</dbReference>
<proteinExistence type="inferred from homology"/>
<keyword evidence="3" id="KW-0472">Membrane</keyword>
<dbReference type="SUPFAM" id="SSF55729">
    <property type="entry name" value="Acyl-CoA N-acyltransferases (Nat)"/>
    <property type="match status" value="1"/>
</dbReference>
<dbReference type="InterPro" id="IPR003594">
    <property type="entry name" value="HATPase_dom"/>
</dbReference>
<dbReference type="Gene3D" id="3.20.20.190">
    <property type="entry name" value="Phosphatidylinositol (PI) phosphodiesterase"/>
    <property type="match status" value="1"/>
</dbReference>
<dbReference type="SUPFAM" id="SSF103481">
    <property type="entry name" value="Multidrug resistance efflux transporter EmrE"/>
    <property type="match status" value="2"/>
</dbReference>
<dbReference type="InterPro" id="IPR000014">
    <property type="entry name" value="PAS"/>
</dbReference>
<feature type="domain" description="GP-PDE" evidence="8">
    <location>
        <begin position="761"/>
        <end position="999"/>
    </location>
</feature>
<evidence type="ECO:0000313" key="10">
    <source>
        <dbReference type="Proteomes" id="UP000601435"/>
    </source>
</evidence>
<keyword evidence="3" id="KW-0812">Transmembrane</keyword>
<dbReference type="PANTHER" id="PTHR43441">
    <property type="entry name" value="RIBOSOMAL-PROTEIN-SERINE ACETYLTRANSFERASE"/>
    <property type="match status" value="1"/>
</dbReference>
<dbReference type="OrthoDB" id="41238at2759"/>
<evidence type="ECO:0000256" key="2">
    <source>
        <dbReference type="SAM" id="MobiDB-lite"/>
    </source>
</evidence>
<dbReference type="GO" id="GO:0016020">
    <property type="term" value="C:membrane"/>
    <property type="evidence" value="ECO:0007669"/>
    <property type="project" value="InterPro"/>
</dbReference>
<dbReference type="InterPro" id="IPR051908">
    <property type="entry name" value="Ribosomal_N-acetyltransferase"/>
</dbReference>
<dbReference type="Pfam" id="PF02518">
    <property type="entry name" value="HATPase_c"/>
    <property type="match status" value="1"/>
</dbReference>
<evidence type="ECO:0000259" key="7">
    <source>
        <dbReference type="PROSITE" id="PS51186"/>
    </source>
</evidence>
<feature type="transmembrane region" description="Helical" evidence="3">
    <location>
        <begin position="1739"/>
        <end position="1758"/>
    </location>
</feature>
<dbReference type="SUPFAM" id="SSF51695">
    <property type="entry name" value="PLC-like phosphodiesterases"/>
    <property type="match status" value="1"/>
</dbReference>
<dbReference type="CDD" id="cd00130">
    <property type="entry name" value="PAS"/>
    <property type="match status" value="1"/>
</dbReference>
<feature type="transmembrane region" description="Helical" evidence="3">
    <location>
        <begin position="1651"/>
        <end position="1672"/>
    </location>
</feature>
<dbReference type="InterPro" id="IPR011256">
    <property type="entry name" value="Reg_factor_effector_dom_sf"/>
</dbReference>
<evidence type="ECO:0000256" key="1">
    <source>
        <dbReference type="ARBA" id="ARBA00009817"/>
    </source>
</evidence>
<feature type="transmembrane region" description="Helical" evidence="3">
    <location>
        <begin position="1003"/>
        <end position="1025"/>
    </location>
</feature>
<dbReference type="SMART" id="SM00387">
    <property type="entry name" value="HATPase_c"/>
    <property type="match status" value="1"/>
</dbReference>
<dbReference type="PROSITE" id="PS50112">
    <property type="entry name" value="PAS"/>
    <property type="match status" value="1"/>
</dbReference>
<feature type="transmembrane region" description="Helical" evidence="3">
    <location>
        <begin position="1620"/>
        <end position="1642"/>
    </location>
</feature>
<protein>
    <recommendedName>
        <fullName evidence="11">Glycerophosphodiester phosphodiesterase</fullName>
    </recommendedName>
</protein>
<evidence type="ECO:0000259" key="6">
    <source>
        <dbReference type="PROSITE" id="PS50113"/>
    </source>
</evidence>
<dbReference type="Gene3D" id="3.40.630.30">
    <property type="match status" value="1"/>
</dbReference>
<dbReference type="PROSITE" id="PS50109">
    <property type="entry name" value="HIS_KIN"/>
    <property type="match status" value="1"/>
</dbReference>
<evidence type="ECO:0000256" key="3">
    <source>
        <dbReference type="SAM" id="Phobius"/>
    </source>
</evidence>
<dbReference type="Pfam" id="PF00892">
    <property type="entry name" value="EamA"/>
    <property type="match status" value="2"/>
</dbReference>
<feature type="domain" description="Histidine kinase" evidence="4">
    <location>
        <begin position="324"/>
        <end position="483"/>
    </location>
</feature>
<name>A0A812TYR3_9DINO</name>
<keyword evidence="3" id="KW-1133">Transmembrane helix</keyword>
<accession>A0A812TYR3</accession>
<feature type="region of interest" description="Disordered" evidence="2">
    <location>
        <begin position="1451"/>
        <end position="1482"/>
    </location>
</feature>
<dbReference type="Gene3D" id="3.20.80.10">
    <property type="entry name" value="Regulatory factor, effector binding domain"/>
    <property type="match status" value="1"/>
</dbReference>
<dbReference type="InterPro" id="IPR016181">
    <property type="entry name" value="Acyl_CoA_acyltransferase"/>
</dbReference>
<dbReference type="PRINTS" id="PR00344">
    <property type="entry name" value="BCTRLSENSOR"/>
</dbReference>
<feature type="transmembrane region" description="Helical" evidence="3">
    <location>
        <begin position="1594"/>
        <end position="1614"/>
    </location>
</feature>
<dbReference type="PANTHER" id="PTHR43441:SF2">
    <property type="entry name" value="FAMILY ACETYLTRANSFERASE, PUTATIVE (AFU_ORTHOLOGUE AFUA_7G00850)-RELATED"/>
    <property type="match status" value="1"/>
</dbReference>
<dbReference type="Pfam" id="PF04832">
    <property type="entry name" value="SOUL"/>
    <property type="match status" value="1"/>
</dbReference>
<dbReference type="Proteomes" id="UP000601435">
    <property type="component" value="Unassembled WGS sequence"/>
</dbReference>
<dbReference type="InterPro" id="IPR017946">
    <property type="entry name" value="PLC-like_Pdiesterase_TIM-brl"/>
</dbReference>
<dbReference type="GO" id="GO:0008999">
    <property type="term" value="F:protein-N-terminal-alanine acetyltransferase activity"/>
    <property type="evidence" value="ECO:0007669"/>
    <property type="project" value="TreeGrafter"/>
</dbReference>
<keyword evidence="10" id="KW-1185">Reference proteome</keyword>
<feature type="transmembrane region" description="Helical" evidence="3">
    <location>
        <begin position="1795"/>
        <end position="1811"/>
    </location>
</feature>
<feature type="transmembrane region" description="Helical" evidence="3">
    <location>
        <begin position="1534"/>
        <end position="1552"/>
    </location>
</feature>
<reference evidence="9" key="1">
    <citation type="submission" date="2021-02" db="EMBL/GenBank/DDBJ databases">
        <authorList>
            <person name="Dougan E. K."/>
            <person name="Rhodes N."/>
            <person name="Thang M."/>
            <person name="Chan C."/>
        </authorList>
    </citation>
    <scope>NUCLEOTIDE SEQUENCE</scope>
</reference>
<dbReference type="InterPro" id="IPR000182">
    <property type="entry name" value="GNAT_dom"/>
</dbReference>
<dbReference type="Pfam" id="PF13302">
    <property type="entry name" value="Acetyltransf_3"/>
    <property type="match status" value="1"/>
</dbReference>
<dbReference type="EMBL" id="CAJNJA010025768">
    <property type="protein sequence ID" value="CAE7549143.1"/>
    <property type="molecule type" value="Genomic_DNA"/>
</dbReference>
<feature type="compositionally biased region" description="Basic and acidic residues" evidence="2">
    <location>
        <begin position="10"/>
        <end position="22"/>
    </location>
</feature>
<sequence length="1812" mass="194321">SSRITGGDASPDRPTPEARDAAESGDAAAGTPGEASPLDAAPAVEELLLLGLQRQCEEAEASFLADPDGRLLHANAAMQALLPLLEAAAPELMDRLIAEACATCEEPAPPELRGDSWRTLPRQRQRVALPGGEETLLVDLSVCLAADGSLRLISGRLSRAPAAPTGTRLEDMRERFEDIVRLVSDWVWETDRELRLTFVSQRVSETLGQHPRLLLGRSLLDLGQSPQLTALLTEQWRRPFRDVEVEMTGREGRPYLFRLSAVPVYAPESGAFAGYRGTAHDVTRERMRERAILQAKEVMMTEAFGPMGKSIYAEYARDIHDSAGKLQLDEEETDLAGLIHSTARLVRPRAAENGIALELEVAEALPEVTLDARAIKQVLLNLLSNAVKFTERGGRVRLAATVGAGGDFQLCVDDSGIGMTGEEIRVALTPFGQVDSSLSRKFQGTGLGLPLSKGLVELHGGRLEIDSRKPGGTCVRVRLPAWRVAGQAAPPEAASPLPDTGHGGLEPMPDVTTNALGQPIGWPLPDWTPPPRPSGETLEGRLVRLEPLSEAHAAALHAANAADREGRLWTYMGYGPFATAAAYRAWVAQVAGQEDPLFYAILDAGSGRPLGVAAYLRIDPANGSLEVGHICFSPALAGTPLATEAMALLLRHAFALGYRRYEWKCDALNAASRRAARRLGLGFEGVFKQATSYKGRNRDTAWFAITDRLWPQLDAALTRWLDPANFDAAGRQRTRLSTLTRPIYEAGCTVAPLGAPALDLPRVIGHRGAAGRAPENTLGGLHRAAELGARWVEIDVMLTADAVPILHHDYNFARTCAYPHDVARVSATAVAQLDAGRWYDAAWSGEVVPTLEQAVEALQAHDLGLNLELKPTPGRAVETAEVALDLLTRIWPENRPAPLISSFTRDCLEVARDLAPQLARGRLWETLPDDWRAEAAALGCASIHLWRTELTHAQVRAVQAEGYRLAVYTVNDPEEAQRLLEWGVDSLITDLPDLLLGVPGVKWVLIVFGGLLGLALVAAAVWYWLASNVEQPDYQVLSKDGTFEIRRYPALVVAEATTRGTRETAVRAGFRRLADYIFAKDRAGETIAMTAPVTQRPDTAPGGDETIAMTAPVTQAPAPGEPGLWRVHFIMPARYSLAELPAPGDEAVRLRELPPRRVAALRFSGRWRDALMADKAAELRRRLEAAGLTPAGPVTYAYYNDPFTPGFLRRNEVMVALAEADAVQPAGGLQRLCHLFRRAAGVGLAIDHPPVEAEPRRARARPAQRARHQGAVGQLRRDGPARQGTDAHPGAHQVDDRLGQADDGDALRRHPGRAQHRFPLEARLRPVGVGDVALAGQVRGRHLRLGGQAVTRRHHGDQRIAAQAQPDQVAALALAAVEHHHVGRAVAQAAQRIGGGAGHQVELDRRVTRAQELQEGRQPVVAAVGRLAEADQRPPLAEALDQLALGPGQLAHRQARGGEQPFARRGELHPPPDAPHQRQAQPPLRLAQAVAGGRLGDAQAVGARANAIALLMALAPTRILIRPPRLRPIPRDSASLWLVVAVIGFGLVPLFARHLLAAGLSPEAIALYRFALGLLLGLPLLPGLLRSPAKRRPALALAACGLAMGLAWSAYLRGLDLVPVAWAGLVYMSYPLFVALLAWLWLRQPLQRRALAAGALVMAGAGALLLGAGGSLGSLGPALLLCLPAPLAFAVMILVLVRRSAGLRPLEKLAASLTGTVLGLLPLALAADPGGLVPAAPSDWLWIAGMALITAALPQALYSTMATRLPETRVATLGALELPTMVLIGWLALGEPLGAPEALAVALVMAAVALAP</sequence>
<feature type="non-terminal residue" evidence="9">
    <location>
        <position position="1812"/>
    </location>
</feature>
<dbReference type="SUPFAM" id="SSF55785">
    <property type="entry name" value="PYP-like sensor domain (PAS domain)"/>
    <property type="match status" value="1"/>
</dbReference>
<dbReference type="FunFam" id="3.40.630.30:FF:000047">
    <property type="entry name" value="Acetyltransferase, GNAT family"/>
    <property type="match status" value="1"/>
</dbReference>
<evidence type="ECO:0008006" key="11">
    <source>
        <dbReference type="Google" id="ProtNLM"/>
    </source>
</evidence>
<dbReference type="SUPFAM" id="SSF55136">
    <property type="entry name" value="Probable bacterial effector-binding domain"/>
    <property type="match status" value="1"/>
</dbReference>
<dbReference type="InterPro" id="IPR030395">
    <property type="entry name" value="GP_PDE_dom"/>
</dbReference>
<feature type="transmembrane region" description="Helical" evidence="3">
    <location>
        <begin position="1709"/>
        <end position="1727"/>
    </location>
</feature>
<feature type="non-terminal residue" evidence="9">
    <location>
        <position position="1"/>
    </location>
</feature>
<dbReference type="PROSITE" id="PS51186">
    <property type="entry name" value="GNAT"/>
    <property type="match status" value="1"/>
</dbReference>
<dbReference type="SMART" id="SM00091">
    <property type="entry name" value="PAS"/>
    <property type="match status" value="1"/>
</dbReference>
<dbReference type="CDD" id="cd16922">
    <property type="entry name" value="HATPase_EvgS-ArcB-TorS-like"/>
    <property type="match status" value="1"/>
</dbReference>
<comment type="similarity">
    <text evidence="1">Belongs to the HEBP family.</text>
</comment>
<feature type="domain" description="PAS" evidence="5">
    <location>
        <begin position="172"/>
        <end position="220"/>
    </location>
</feature>
<organism evidence="9 10">
    <name type="scientific">Symbiodinium necroappetens</name>
    <dbReference type="NCBI Taxonomy" id="1628268"/>
    <lineage>
        <taxon>Eukaryota</taxon>
        <taxon>Sar</taxon>
        <taxon>Alveolata</taxon>
        <taxon>Dinophyceae</taxon>
        <taxon>Suessiales</taxon>
        <taxon>Symbiodiniaceae</taxon>
        <taxon>Symbiodinium</taxon>
    </lineage>
</organism>
<dbReference type="SMART" id="SM00086">
    <property type="entry name" value="PAC"/>
    <property type="match status" value="1"/>
</dbReference>
<dbReference type="GO" id="GO:0006629">
    <property type="term" value="P:lipid metabolic process"/>
    <property type="evidence" value="ECO:0007669"/>
    <property type="project" value="InterPro"/>
</dbReference>
<dbReference type="InterPro" id="IPR000620">
    <property type="entry name" value="EamA_dom"/>
</dbReference>
<dbReference type="InterPro" id="IPR037185">
    <property type="entry name" value="EmrE-like"/>
</dbReference>
<dbReference type="InterPro" id="IPR036890">
    <property type="entry name" value="HATPase_C_sf"/>
</dbReference>
<feature type="transmembrane region" description="Helical" evidence="3">
    <location>
        <begin position="1564"/>
        <end position="1582"/>
    </location>
</feature>
<dbReference type="InterPro" id="IPR000700">
    <property type="entry name" value="PAS-assoc_C"/>
</dbReference>
<dbReference type="NCBIfam" id="TIGR00229">
    <property type="entry name" value="sensory_box"/>
    <property type="match status" value="1"/>
</dbReference>
<feature type="domain" description="N-acetyltransferase" evidence="7">
    <location>
        <begin position="543"/>
        <end position="699"/>
    </location>
</feature>
<dbReference type="GO" id="GO:0008081">
    <property type="term" value="F:phosphoric diester hydrolase activity"/>
    <property type="evidence" value="ECO:0007669"/>
    <property type="project" value="InterPro"/>
</dbReference>
<evidence type="ECO:0000259" key="5">
    <source>
        <dbReference type="PROSITE" id="PS50112"/>
    </source>
</evidence>
<feature type="domain" description="PAC" evidence="6">
    <location>
        <begin position="241"/>
        <end position="294"/>
    </location>
</feature>
<evidence type="ECO:0000313" key="9">
    <source>
        <dbReference type="EMBL" id="CAE7549143.1"/>
    </source>
</evidence>
<comment type="caution">
    <text evidence="9">The sequence shown here is derived from an EMBL/GenBank/DDBJ whole genome shotgun (WGS) entry which is preliminary data.</text>
</comment>
<dbReference type="Pfam" id="PF03009">
    <property type="entry name" value="GDPD"/>
    <property type="match status" value="1"/>
</dbReference>
<dbReference type="InterPro" id="IPR004358">
    <property type="entry name" value="Sig_transdc_His_kin-like_C"/>
</dbReference>
<dbReference type="InterPro" id="IPR005467">
    <property type="entry name" value="His_kinase_dom"/>
</dbReference>
<feature type="region of interest" description="Disordered" evidence="2">
    <location>
        <begin position="1250"/>
        <end position="1315"/>
    </location>
</feature>
<dbReference type="InterPro" id="IPR035965">
    <property type="entry name" value="PAS-like_dom_sf"/>
</dbReference>
<evidence type="ECO:0000259" key="4">
    <source>
        <dbReference type="PROSITE" id="PS50109"/>
    </source>
</evidence>
<evidence type="ECO:0000259" key="8">
    <source>
        <dbReference type="PROSITE" id="PS51704"/>
    </source>
</evidence>
<dbReference type="PROSITE" id="PS50113">
    <property type="entry name" value="PAC"/>
    <property type="match status" value="1"/>
</dbReference>
<dbReference type="InterPro" id="IPR006917">
    <property type="entry name" value="SOUL_heme-bd"/>
</dbReference>
<feature type="compositionally biased region" description="Basic and acidic residues" evidence="2">
    <location>
        <begin position="1293"/>
        <end position="1308"/>
    </location>
</feature>
<dbReference type="Gene3D" id="3.30.565.10">
    <property type="entry name" value="Histidine kinase-like ATPase, C-terminal domain"/>
    <property type="match status" value="1"/>
</dbReference>
<gene>
    <name evidence="9" type="ORF">SNEC2469_LOCUS15818</name>
</gene>
<feature type="transmembrane region" description="Helical" evidence="3">
    <location>
        <begin position="1770"/>
        <end position="1789"/>
    </location>
</feature>